<organism evidence="2 3">
    <name type="scientific">Chondromyces apiculatus DSM 436</name>
    <dbReference type="NCBI Taxonomy" id="1192034"/>
    <lineage>
        <taxon>Bacteria</taxon>
        <taxon>Pseudomonadati</taxon>
        <taxon>Myxococcota</taxon>
        <taxon>Polyangia</taxon>
        <taxon>Polyangiales</taxon>
        <taxon>Polyangiaceae</taxon>
        <taxon>Chondromyces</taxon>
    </lineage>
</organism>
<proteinExistence type="predicted"/>
<keyword evidence="3" id="KW-1185">Reference proteome</keyword>
<dbReference type="STRING" id="1192034.CAP_6885"/>
<dbReference type="Proteomes" id="UP000019678">
    <property type="component" value="Unassembled WGS sequence"/>
</dbReference>
<feature type="region of interest" description="Disordered" evidence="1">
    <location>
        <begin position="97"/>
        <end position="118"/>
    </location>
</feature>
<sequence>MVLGGCDTTSEQLGVGETATAIVVSPQAFLGAIPCSGVPGAMQSYVATLIDHTDPSLPFVLASSNPLPCSQQAQFRFVVPGHLYTAEIDGYEQPASALVPRGGHGSGNRRMKLATGDREEDNLRWPTLEDASARWSLACNERTAQDGASLTMSGCQLLADQGTTAITAIELDVAATRGELRCTDADGTGDIDTFDVLPEAPGLPGVVGIACATATPVRFEDDITPGAVYPFRIEARGPSGVYGASCQAIAAAQRTVFATCAPLSAGGALSFPADEILAVSGLTCGADGFLSYIVGLTSLATTPTVDPFDSNAVPCRESARFAPLPPGPYEGAVYRPGASSAEAIAVCQGEVIPGATTIATCTAAP</sequence>
<protein>
    <submittedName>
        <fullName evidence="2">Uncharacterized protein</fullName>
    </submittedName>
</protein>
<evidence type="ECO:0000256" key="1">
    <source>
        <dbReference type="SAM" id="MobiDB-lite"/>
    </source>
</evidence>
<dbReference type="EMBL" id="ASRX01000006">
    <property type="protein sequence ID" value="EYF07863.1"/>
    <property type="molecule type" value="Genomic_DNA"/>
</dbReference>
<gene>
    <name evidence="2" type="ORF">CAP_6885</name>
</gene>
<reference evidence="2 3" key="1">
    <citation type="submission" date="2013-05" db="EMBL/GenBank/DDBJ databases">
        <title>Genome assembly of Chondromyces apiculatus DSM 436.</title>
        <authorList>
            <person name="Sharma G."/>
            <person name="Khatri I."/>
            <person name="Kaur C."/>
            <person name="Mayilraj S."/>
            <person name="Subramanian S."/>
        </authorList>
    </citation>
    <scope>NUCLEOTIDE SEQUENCE [LARGE SCALE GENOMIC DNA]</scope>
    <source>
        <strain evidence="2 3">DSM 436</strain>
    </source>
</reference>
<name>A0A017TEY8_9BACT</name>
<dbReference type="AlphaFoldDB" id="A0A017TEY8"/>
<evidence type="ECO:0000313" key="2">
    <source>
        <dbReference type="EMBL" id="EYF07863.1"/>
    </source>
</evidence>
<evidence type="ECO:0000313" key="3">
    <source>
        <dbReference type="Proteomes" id="UP000019678"/>
    </source>
</evidence>
<accession>A0A017TEY8</accession>
<comment type="caution">
    <text evidence="2">The sequence shown here is derived from an EMBL/GenBank/DDBJ whole genome shotgun (WGS) entry which is preliminary data.</text>
</comment>